<feature type="non-terminal residue" evidence="1">
    <location>
        <position position="190"/>
    </location>
</feature>
<accession>A0A0A9Y491</accession>
<feature type="non-terminal residue" evidence="1">
    <location>
        <position position="1"/>
    </location>
</feature>
<dbReference type="AlphaFoldDB" id="A0A0A9Y491"/>
<organism evidence="1">
    <name type="scientific">Lygus hesperus</name>
    <name type="common">Western plant bug</name>
    <dbReference type="NCBI Taxonomy" id="30085"/>
    <lineage>
        <taxon>Eukaryota</taxon>
        <taxon>Metazoa</taxon>
        <taxon>Ecdysozoa</taxon>
        <taxon>Arthropoda</taxon>
        <taxon>Hexapoda</taxon>
        <taxon>Insecta</taxon>
        <taxon>Pterygota</taxon>
        <taxon>Neoptera</taxon>
        <taxon>Paraneoptera</taxon>
        <taxon>Hemiptera</taxon>
        <taxon>Heteroptera</taxon>
        <taxon>Panheteroptera</taxon>
        <taxon>Cimicomorpha</taxon>
        <taxon>Miridae</taxon>
        <taxon>Mirini</taxon>
        <taxon>Lygus</taxon>
    </lineage>
</organism>
<reference evidence="1" key="2">
    <citation type="submission" date="2014-07" db="EMBL/GenBank/DDBJ databases">
        <authorList>
            <person name="Hull J."/>
        </authorList>
    </citation>
    <scope>NUCLEOTIDE SEQUENCE</scope>
</reference>
<name>A0A0A9Y491_LYGHE</name>
<dbReference type="EMBL" id="GBHO01019259">
    <property type="protein sequence ID" value="JAG24345.1"/>
    <property type="molecule type" value="Transcribed_RNA"/>
</dbReference>
<dbReference type="PANTHER" id="PTHR22955">
    <property type="entry name" value="RETROTRANSPOSON"/>
    <property type="match status" value="1"/>
</dbReference>
<gene>
    <name evidence="1" type="primary">SR541</name>
    <name evidence="1" type="ORF">CM83_103083</name>
</gene>
<dbReference type="PANTHER" id="PTHR22955:SF77">
    <property type="entry name" value="ASPARTIC PUTATIVE DOMAIN-CONTAINING PROTEIN-RELATED"/>
    <property type="match status" value="1"/>
</dbReference>
<protein>
    <submittedName>
        <fullName evidence="1">Signal recognition particle 54 kDa protein 1</fullName>
    </submittedName>
</protein>
<reference evidence="1" key="1">
    <citation type="journal article" date="2014" name="PLoS ONE">
        <title>Transcriptome-Based Identification of ABC Transporters in the Western Tarnished Plant Bug Lygus hesperus.</title>
        <authorList>
            <person name="Hull J.J."/>
            <person name="Chaney K."/>
            <person name="Geib S.M."/>
            <person name="Fabrick J.A."/>
            <person name="Brent C.S."/>
            <person name="Walsh D."/>
            <person name="Lavine L.C."/>
        </authorList>
    </citation>
    <scope>NUCLEOTIDE SEQUENCE</scope>
</reference>
<proteinExistence type="predicted"/>
<sequence>YNFDYVHAFTDSTVVLNWIRSEPSQWKTFVANRISQIHEKLPTSCWKHVPGSQNPADILSRGAMPSILLNDPMWIHGPPWLCLSEDSWIQSEPLDADASMCENEAKVLSHVVTTLSEMILEPMLHRVSSLRKLLRATVYVFRVCRRRNLKKPFILRDELLEAEHFWLKHMQSLYYSEVFRSLDQGKPHPV</sequence>
<evidence type="ECO:0000313" key="1">
    <source>
        <dbReference type="EMBL" id="JAG24345.1"/>
    </source>
</evidence>